<evidence type="ECO:0000256" key="8">
    <source>
        <dbReference type="ARBA" id="ARBA00022833"/>
    </source>
</evidence>
<dbReference type="Gene3D" id="2.170.270.10">
    <property type="entry name" value="SET domain"/>
    <property type="match status" value="1"/>
</dbReference>
<keyword evidence="20" id="KW-1185">Reference proteome</keyword>
<evidence type="ECO:0000256" key="14">
    <source>
        <dbReference type="SAM" id="MobiDB-lite"/>
    </source>
</evidence>
<reference evidence="19 20" key="1">
    <citation type="journal article" date="2021" name="Hortic Res">
        <title>Chromosome-scale assembly of the Dendrobium chrysotoxum genome enhances the understanding of orchid evolution.</title>
        <authorList>
            <person name="Zhang Y."/>
            <person name="Zhang G.Q."/>
            <person name="Zhang D."/>
            <person name="Liu X.D."/>
            <person name="Xu X.Y."/>
            <person name="Sun W.H."/>
            <person name="Yu X."/>
            <person name="Zhu X."/>
            <person name="Wang Z.W."/>
            <person name="Zhao X."/>
            <person name="Zhong W.Y."/>
            <person name="Chen H."/>
            <person name="Yin W.L."/>
            <person name="Huang T."/>
            <person name="Niu S.C."/>
            <person name="Liu Z.J."/>
        </authorList>
    </citation>
    <scope>NUCLEOTIDE SEQUENCE [LARGE SCALE GENOMIC DNA]</scope>
    <source>
        <strain evidence="19">Lindl</strain>
    </source>
</reference>
<dbReference type="InterPro" id="IPR001214">
    <property type="entry name" value="SET_dom"/>
</dbReference>
<feature type="region of interest" description="Disordered" evidence="14">
    <location>
        <begin position="578"/>
        <end position="607"/>
    </location>
</feature>
<dbReference type="EMBL" id="JAGFBR010000019">
    <property type="protein sequence ID" value="KAH0449287.1"/>
    <property type="molecule type" value="Genomic_DNA"/>
</dbReference>
<keyword evidence="7 13" id="KW-0863">Zinc-finger</keyword>
<feature type="region of interest" description="Disordered" evidence="14">
    <location>
        <begin position="1078"/>
        <end position="1129"/>
    </location>
</feature>
<sequence length="2179" mass="241879">MEEAWQVKCSSGWPVRPALQASVGSCNQINMNAQQFYHPSVMQVTNLRGSQMLQEPVLPYSFNADLGKSGNSEAANSFLALLSGNSNHLSGELLHSPIPRSELAKLPVPNGDALGQSTSFSFSANCISPLSKFHCNDSIFNGDLSSFIASRPLFSSNSKAFDMDKVLQPPRSHSHILGPKIAIRRSSEDISRGTGVPSKRDGSPPLNSSAIQLQNNQTSQNSPSDANVHGLIPPSSFFIGRPRVLCMNTTGELFLNDMGLLGILCSCHCLPMSVAKFCQHSGLSSSNPSEAVRMESGMTLAQWCKMCFGAKSYFISVLLSFEPSESLKILQKSRYNLQNRASGDLRGSEQPKDSSVERSSFGSKYPETINSEAFDGLGRSGELRKNLYAHHPNLVGHASMENPVKNDMNYDHEKRNLVVNGLHRTGLTGLARVSMPVISQNNNLHSVKATPEFVNMNTQHSTPNGQVQNVASQLLSNNLKFRANSGKTSVSYTSVGPKKIFSHDKNRSTRSNTSNETFVVVRDGSDLRLGQPTQHKHSSLCSFSTAMNLPLQEACRSPKVQQQNQPSDKTDCAREVKRARLNQPYTPVEGSSSDRRPAHTECRTATSLQNSESEDLLTYANKDSSISLFLSHLTGGTGLFDTSSKVHDAVSNMTGSVHYDLLSSRESISLCTRNEVGEAGMASSFNEFDCFNDKGNPSTVITDCSNMVGNNGANSKQIEDRRISSPFISGQCLHPCPVGLGKPSLFSSQPLRRIHKEPDAKNSNKQGNLYILEKGCHHKRFVHGSEIQASHWTGLSCRDSKSPITRSSSNSNYISETSCLSCKHDKIFSDHSINGDLRLLTSARHENLMAKHEPLSSSFKMKQHGKLCCLSAMEPHWNSCADDLVERKDITYCNIHQNASDLHSLPSCYCNNHLGASLCKCGSAASYKYCNCTASTQSTIPCSTFSSNHVCGTDSHICFRPRDILIDTSLDNAQHEMRICKAGNLPVSGNCCCATISKCQAGYCFGEAVCAADTMNDPDVNGMLKHVNPTFDEDSAFEKERTVGLDQCACFKKRVVMQNNCQCQTGFRRVISGKNIGYSTATSDNHARTSEVPRVNRPTETASKKSDATFKASTSLDEQQLSNRSGSSAPAITEVSVEVNKKDAQFSNVNTTMILNNSEFDEGSAIEKCSSSDEMLDAGKCKEVPDTCCKVSGNNTAPDCILSHSSVNNMDELKFRYSSNQKSVRNKITTRCTDQKNNCQRQQLTSIWKLGNRKESPKAYKLEKTVSKSVSHFAHSEPLDSIDEAKHLLSSKRDGVSMQPDNVVKSTGMVSSGSSNIKRKRSDFTSSKFISLKKLENHNFQLKNGKNPSEESKFSFAMAEKDNFTLHGKRHFYQRLNHLTGERPPKYMSLSCIVDSRNHATEAFTISNRPVVCGNSGIISGGALNAPQKPVKIVPLNLILKKARRCRSNWEVEPKTYRFSKLECADAKYQQCSELSTCKSPNDSGNPYIGKLLMSGTEAHVLNLGYGNAIKDTWHSSMISRSNSVNNKVDTGEQLQMNKRRSEPFPVDAEALCCVCGSSNKEAINCLLECNRCMIRVHQSCYGISKFTKDFWYCRPCKSNSQNIACVLCGYHGGAMTRALRSTNIVKSLLKVWKVTVGSTSRKIVWPFESMKDGVLNPSSLELDEAEYDEYSFFPSVGFRRFEAFPDAAAHINEHDQKNTTQETDGFADKINVNNSIIEGAFDPSVTQWVHVVCGLWTPGTRCPNVGTMNAFDVCGAQPAIQDIVCSLCGRPGGSCIKCRVSNCSIHFHPWCAHQKGLLQSELEGEDNEKVGFYGNCMLHARNNYHHTDSQPMNVEAPNPRIKEWACARTEGFRGRDRGFFLNYQKSFTDGDGCIVSQVQINAWLHINGQKSCMRGVKPACSDVEYDLRKEYIRYKLSKGWKRLVVYKSGIHALGLYTSQFIARGAMVVEYVGEIVGLRVADKREIEYQSGRRLQCKSACYFFRIDKEHIIDATRKGGIARFVNHSCLPNCVAKIISIKNEKKVVFFAERDINPGEEITYDYHFNREDEGKKIPCFCNSKNCRSDEVCLPFPLLLYPLFFVENFNIDYDHNTCRSHNNLFDSILKGHNIILFELYLLRIELKRLIMVVLEFDISCKALNDSFYNELCIFVEDFGVYYTVNTMQKGCNIDDIFLMAYGMF</sequence>
<dbReference type="Pfam" id="PF13831">
    <property type="entry name" value="PHD_2"/>
    <property type="match status" value="1"/>
</dbReference>
<protein>
    <recommendedName>
        <fullName evidence="21">Histone-lysine N-methyltransferase</fullName>
    </recommendedName>
</protein>
<comment type="caution">
    <text evidence="19">The sequence shown here is derived from an EMBL/GenBank/DDBJ whole genome shotgun (WGS) entry which is preliminary data.</text>
</comment>
<dbReference type="InterPro" id="IPR001965">
    <property type="entry name" value="Znf_PHD"/>
</dbReference>
<dbReference type="GO" id="GO:0045893">
    <property type="term" value="P:positive regulation of DNA-templated transcription"/>
    <property type="evidence" value="ECO:0007669"/>
    <property type="project" value="TreeGrafter"/>
</dbReference>
<dbReference type="Pfam" id="PF00856">
    <property type="entry name" value="SET"/>
    <property type="match status" value="1"/>
</dbReference>
<evidence type="ECO:0000256" key="10">
    <source>
        <dbReference type="ARBA" id="ARBA00023015"/>
    </source>
</evidence>
<keyword evidence="12" id="KW-0539">Nucleus</keyword>
<feature type="domain" description="PHD-type" evidence="15">
    <location>
        <begin position="1550"/>
        <end position="1600"/>
    </location>
</feature>
<dbReference type="PANTHER" id="PTHR45838">
    <property type="entry name" value="HISTONE-LYSINE-N-METHYLTRANSFERASE 2 KMT2 FAMILY MEMBER"/>
    <property type="match status" value="1"/>
</dbReference>
<dbReference type="InterPro" id="IPR003616">
    <property type="entry name" value="Post-SET_dom"/>
</dbReference>
<dbReference type="InterPro" id="IPR019787">
    <property type="entry name" value="Znf_PHD-finger"/>
</dbReference>
<gene>
    <name evidence="19" type="ORF">IEQ34_023087</name>
</gene>
<dbReference type="CDD" id="cd15571">
    <property type="entry name" value="ePHD"/>
    <property type="match status" value="1"/>
</dbReference>
<dbReference type="SMART" id="SM00317">
    <property type="entry name" value="SET"/>
    <property type="match status" value="1"/>
</dbReference>
<dbReference type="Pfam" id="PF13832">
    <property type="entry name" value="zf-HC5HC2H_2"/>
    <property type="match status" value="1"/>
</dbReference>
<evidence type="ECO:0000256" key="4">
    <source>
        <dbReference type="ARBA" id="ARBA00022691"/>
    </source>
</evidence>
<evidence type="ECO:0000256" key="6">
    <source>
        <dbReference type="ARBA" id="ARBA00022737"/>
    </source>
</evidence>
<feature type="region of interest" description="Disordered" evidence="14">
    <location>
        <begin position="1295"/>
        <end position="1319"/>
    </location>
</feature>
<name>A0AAV7G0V8_DENCH</name>
<dbReference type="PROSITE" id="PS50016">
    <property type="entry name" value="ZF_PHD_2"/>
    <property type="match status" value="1"/>
</dbReference>
<dbReference type="InterPro" id="IPR011011">
    <property type="entry name" value="Znf_FYVE_PHD"/>
</dbReference>
<evidence type="ECO:0008006" key="21">
    <source>
        <dbReference type="Google" id="ProtNLM"/>
    </source>
</evidence>
<dbReference type="InterPro" id="IPR013083">
    <property type="entry name" value="Znf_RING/FYVE/PHD"/>
</dbReference>
<keyword evidence="5" id="KW-0479">Metal-binding</keyword>
<keyword evidence="4" id="KW-0949">S-adenosyl-L-methionine</keyword>
<evidence type="ECO:0000256" key="2">
    <source>
        <dbReference type="ARBA" id="ARBA00022603"/>
    </source>
</evidence>
<keyword evidence="9" id="KW-0156">Chromatin regulator</keyword>
<dbReference type="GO" id="GO:0008270">
    <property type="term" value="F:zinc ion binding"/>
    <property type="evidence" value="ECO:0007669"/>
    <property type="project" value="UniProtKB-KW"/>
</dbReference>
<evidence type="ECO:0000313" key="20">
    <source>
        <dbReference type="Proteomes" id="UP000775213"/>
    </source>
</evidence>
<dbReference type="Pfam" id="PF16135">
    <property type="entry name" value="TDBD"/>
    <property type="match status" value="1"/>
</dbReference>
<dbReference type="CDD" id="cd10518">
    <property type="entry name" value="SET_SETD1-like"/>
    <property type="match status" value="1"/>
</dbReference>
<evidence type="ECO:0000259" key="15">
    <source>
        <dbReference type="PROSITE" id="PS50016"/>
    </source>
</evidence>
<keyword evidence="3" id="KW-0808">Transferase</keyword>
<dbReference type="GO" id="GO:0035097">
    <property type="term" value="C:histone methyltransferase complex"/>
    <property type="evidence" value="ECO:0007669"/>
    <property type="project" value="TreeGrafter"/>
</dbReference>
<dbReference type="SMART" id="SM00249">
    <property type="entry name" value="PHD"/>
    <property type="match status" value="2"/>
</dbReference>
<feature type="domain" description="SET" evidence="16">
    <location>
        <begin position="1922"/>
        <end position="2043"/>
    </location>
</feature>
<evidence type="ECO:0000256" key="3">
    <source>
        <dbReference type="ARBA" id="ARBA00022679"/>
    </source>
</evidence>
<accession>A0AAV7G0V8</accession>
<feature type="domain" description="Post-SET" evidence="17">
    <location>
        <begin position="2051"/>
        <end position="2063"/>
    </location>
</feature>
<dbReference type="PANTHER" id="PTHR45838:SF4">
    <property type="entry name" value="HISTONE-LYSINE N-METHYLTRANSFERASE TRITHORAX"/>
    <property type="match status" value="1"/>
</dbReference>
<dbReference type="PROSITE" id="PS50868">
    <property type="entry name" value="POST_SET"/>
    <property type="match status" value="1"/>
</dbReference>
<feature type="compositionally biased region" description="Basic and acidic residues" evidence="14">
    <location>
        <begin position="346"/>
        <end position="356"/>
    </location>
</feature>
<dbReference type="SUPFAM" id="SSF57903">
    <property type="entry name" value="FYVE/PHD zinc finger"/>
    <property type="match status" value="1"/>
</dbReference>
<evidence type="ECO:0000256" key="13">
    <source>
        <dbReference type="PROSITE-ProRule" id="PRU00146"/>
    </source>
</evidence>
<dbReference type="InterPro" id="IPR034732">
    <property type="entry name" value="EPHD"/>
</dbReference>
<dbReference type="Proteomes" id="UP000775213">
    <property type="component" value="Unassembled WGS sequence"/>
</dbReference>
<evidence type="ECO:0000256" key="11">
    <source>
        <dbReference type="ARBA" id="ARBA00023163"/>
    </source>
</evidence>
<evidence type="ECO:0000256" key="9">
    <source>
        <dbReference type="ARBA" id="ARBA00022853"/>
    </source>
</evidence>
<evidence type="ECO:0000259" key="16">
    <source>
        <dbReference type="PROSITE" id="PS50280"/>
    </source>
</evidence>
<dbReference type="PROSITE" id="PS51805">
    <property type="entry name" value="EPHD"/>
    <property type="match status" value="1"/>
</dbReference>
<feature type="compositionally biased region" description="Basic and acidic residues" evidence="14">
    <location>
        <begin position="592"/>
        <end position="602"/>
    </location>
</feature>
<evidence type="ECO:0000259" key="17">
    <source>
        <dbReference type="PROSITE" id="PS50868"/>
    </source>
</evidence>
<dbReference type="InterPro" id="IPR046341">
    <property type="entry name" value="SET_dom_sf"/>
</dbReference>
<organism evidence="19 20">
    <name type="scientific">Dendrobium chrysotoxum</name>
    <name type="common">Orchid</name>
    <dbReference type="NCBI Taxonomy" id="161865"/>
    <lineage>
        <taxon>Eukaryota</taxon>
        <taxon>Viridiplantae</taxon>
        <taxon>Streptophyta</taxon>
        <taxon>Embryophyta</taxon>
        <taxon>Tracheophyta</taxon>
        <taxon>Spermatophyta</taxon>
        <taxon>Magnoliopsida</taxon>
        <taxon>Liliopsida</taxon>
        <taxon>Asparagales</taxon>
        <taxon>Orchidaceae</taxon>
        <taxon>Epidendroideae</taxon>
        <taxon>Malaxideae</taxon>
        <taxon>Dendrobiinae</taxon>
        <taxon>Dendrobium</taxon>
    </lineage>
</organism>
<comment type="subcellular location">
    <subcellularLocation>
        <location evidence="1">Nucleus</location>
    </subcellularLocation>
</comment>
<dbReference type="GO" id="GO:0042800">
    <property type="term" value="F:histone H3K4 methyltransferase activity"/>
    <property type="evidence" value="ECO:0007669"/>
    <property type="project" value="TreeGrafter"/>
</dbReference>
<dbReference type="Gene3D" id="3.30.40.10">
    <property type="entry name" value="Zinc/RING finger domain, C3HC4 (zinc finger)"/>
    <property type="match status" value="2"/>
</dbReference>
<evidence type="ECO:0000256" key="5">
    <source>
        <dbReference type="ARBA" id="ARBA00022723"/>
    </source>
</evidence>
<dbReference type="GO" id="GO:0032259">
    <property type="term" value="P:methylation"/>
    <property type="evidence" value="ECO:0007669"/>
    <property type="project" value="UniProtKB-KW"/>
</dbReference>
<evidence type="ECO:0000313" key="19">
    <source>
        <dbReference type="EMBL" id="KAH0449287.1"/>
    </source>
</evidence>
<keyword evidence="2" id="KW-0489">Methyltransferase</keyword>
<evidence type="ECO:0000256" key="7">
    <source>
        <dbReference type="ARBA" id="ARBA00022771"/>
    </source>
</evidence>
<feature type="compositionally biased region" description="Polar residues" evidence="14">
    <location>
        <begin position="1304"/>
        <end position="1316"/>
    </location>
</feature>
<evidence type="ECO:0000256" key="1">
    <source>
        <dbReference type="ARBA" id="ARBA00004123"/>
    </source>
</evidence>
<keyword evidence="11" id="KW-0804">Transcription</keyword>
<feature type="domain" description="PHD-type" evidence="18">
    <location>
        <begin position="1700"/>
        <end position="1821"/>
    </location>
</feature>
<proteinExistence type="predicted"/>
<dbReference type="SUPFAM" id="SSF82199">
    <property type="entry name" value="SET domain"/>
    <property type="match status" value="1"/>
</dbReference>
<dbReference type="InterPro" id="IPR032308">
    <property type="entry name" value="TDBD"/>
</dbReference>
<evidence type="ECO:0000256" key="12">
    <source>
        <dbReference type="ARBA" id="ARBA00023242"/>
    </source>
</evidence>
<keyword evidence="8" id="KW-0862">Zinc</keyword>
<dbReference type="PROSITE" id="PS50280">
    <property type="entry name" value="SET"/>
    <property type="match status" value="1"/>
</dbReference>
<evidence type="ECO:0000259" key="18">
    <source>
        <dbReference type="PROSITE" id="PS51805"/>
    </source>
</evidence>
<feature type="region of interest" description="Disordered" evidence="14">
    <location>
        <begin position="341"/>
        <end position="363"/>
    </location>
</feature>
<keyword evidence="6" id="KW-0677">Repeat</keyword>
<keyword evidence="10" id="KW-0805">Transcription regulation</keyword>
<feature type="compositionally biased region" description="Polar residues" evidence="14">
    <location>
        <begin position="1111"/>
        <end position="1129"/>
    </location>
</feature>
<feature type="region of interest" description="Disordered" evidence="14">
    <location>
        <begin position="187"/>
        <end position="210"/>
    </location>
</feature>